<keyword evidence="1" id="KW-0614">Plasmid</keyword>
<dbReference type="Pfam" id="PF19692">
    <property type="entry name" value="DUF6193"/>
    <property type="match status" value="1"/>
</dbReference>
<organism evidence="1">
    <name type="scientific">Streptomyces sp. R39</name>
    <dbReference type="NCBI Taxonomy" id="3238631"/>
    <lineage>
        <taxon>Bacteria</taxon>
        <taxon>Bacillati</taxon>
        <taxon>Actinomycetota</taxon>
        <taxon>Actinomycetes</taxon>
        <taxon>Kitasatosporales</taxon>
        <taxon>Streptomycetaceae</taxon>
        <taxon>Streptomyces</taxon>
    </lineage>
</organism>
<reference evidence="1" key="1">
    <citation type="submission" date="2024-07" db="EMBL/GenBank/DDBJ databases">
        <authorList>
            <person name="Yu S.T."/>
        </authorList>
    </citation>
    <scope>NUCLEOTIDE SEQUENCE</scope>
    <source>
        <strain evidence="1">R39</strain>
        <plasmid evidence="1">unnamed1</plasmid>
    </source>
</reference>
<dbReference type="AlphaFoldDB" id="A0AB39R5U8"/>
<dbReference type="EMBL" id="CP163442">
    <property type="protein sequence ID" value="XDQ50200.1"/>
    <property type="molecule type" value="Genomic_DNA"/>
</dbReference>
<gene>
    <name evidence="1" type="ORF">AB5J52_49910</name>
</gene>
<dbReference type="RefSeq" id="WP_369228720.1">
    <property type="nucleotide sequence ID" value="NZ_CP163442.1"/>
</dbReference>
<sequence>MPEAPDIGTAWRHLLERTPGTRQGDPLVIEAAHAQPQLRALYPFPTHGTLHFLRSAPPWHELDDLPFIACSGPPYKVYASGYAALLGEGTTPEEAAALVVAHLPTGTCTGG</sequence>
<accession>A0AB39R5U8</accession>
<dbReference type="InterPro" id="IPR045682">
    <property type="entry name" value="DUF6193"/>
</dbReference>
<proteinExistence type="predicted"/>
<name>A0AB39R5U8_9ACTN</name>
<evidence type="ECO:0000313" key="1">
    <source>
        <dbReference type="EMBL" id="XDQ50200.1"/>
    </source>
</evidence>
<protein>
    <submittedName>
        <fullName evidence="1">DUF6193 family natural product biosynthesis protein</fullName>
    </submittedName>
</protein>
<geneLocation type="plasmid" evidence="1">
    <name>unnamed1</name>
</geneLocation>